<evidence type="ECO:0000313" key="1">
    <source>
        <dbReference type="EMBL" id="KKK58720.1"/>
    </source>
</evidence>
<reference evidence="1" key="1">
    <citation type="journal article" date="2015" name="Nature">
        <title>Complex archaea that bridge the gap between prokaryotes and eukaryotes.</title>
        <authorList>
            <person name="Spang A."/>
            <person name="Saw J.H."/>
            <person name="Jorgensen S.L."/>
            <person name="Zaremba-Niedzwiedzka K."/>
            <person name="Martijn J."/>
            <person name="Lind A.E."/>
            <person name="van Eijk R."/>
            <person name="Schleper C."/>
            <person name="Guy L."/>
            <person name="Ettema T.J."/>
        </authorList>
    </citation>
    <scope>NUCLEOTIDE SEQUENCE</scope>
</reference>
<dbReference type="EMBL" id="LAZR01063833">
    <property type="protein sequence ID" value="KKK58720.1"/>
    <property type="molecule type" value="Genomic_DNA"/>
</dbReference>
<name>A0A0F8XCN1_9ZZZZ</name>
<protein>
    <submittedName>
        <fullName evidence="1">Uncharacterized protein</fullName>
    </submittedName>
</protein>
<accession>A0A0F8XCN1</accession>
<gene>
    <name evidence="1" type="ORF">LCGC14_3041580</name>
</gene>
<dbReference type="AlphaFoldDB" id="A0A0F8XCN1"/>
<organism evidence="1">
    <name type="scientific">marine sediment metagenome</name>
    <dbReference type="NCBI Taxonomy" id="412755"/>
    <lineage>
        <taxon>unclassified sequences</taxon>
        <taxon>metagenomes</taxon>
        <taxon>ecological metagenomes</taxon>
    </lineage>
</organism>
<comment type="caution">
    <text evidence="1">The sequence shown here is derived from an EMBL/GenBank/DDBJ whole genome shotgun (WGS) entry which is preliminary data.</text>
</comment>
<proteinExistence type="predicted"/>
<sequence>MTDTTPPSIDRGACSSYRNYQDDVRPQYNSLSFSVNGRSSSSRTLVASGDPCWPQIAALCGPLTQGTTPRWIAPTTKSCGGRSKAKAVHFDVVPRERKAAPDGLDRRVGGHRERIAEGPRHHTLYPSGWEPLFSWGDGGFLCLRCSVG</sequence>